<dbReference type="InterPro" id="IPR006029">
    <property type="entry name" value="Neurotrans-gated_channel_TM"/>
</dbReference>
<dbReference type="AlphaFoldDB" id="A0A9Q1H4H2"/>
<dbReference type="InterPro" id="IPR036734">
    <property type="entry name" value="Neur_chan_lig-bd_sf"/>
</dbReference>
<name>A0A9Q1H4H2_HOLLE</name>
<proteinExistence type="predicted"/>
<feature type="transmembrane region" description="Helical" evidence="3">
    <location>
        <begin position="149"/>
        <end position="167"/>
    </location>
</feature>
<dbReference type="Gene3D" id="2.70.170.10">
    <property type="entry name" value="Neurotransmitter-gated ion-channel ligand-binding domain"/>
    <property type="match status" value="1"/>
</dbReference>
<dbReference type="GO" id="GO:0004888">
    <property type="term" value="F:transmembrane signaling receptor activity"/>
    <property type="evidence" value="ECO:0007669"/>
    <property type="project" value="InterPro"/>
</dbReference>
<organism evidence="5 6">
    <name type="scientific">Holothuria leucospilota</name>
    <name type="common">Black long sea cucumber</name>
    <name type="synonym">Mertensiothuria leucospilota</name>
    <dbReference type="NCBI Taxonomy" id="206669"/>
    <lineage>
        <taxon>Eukaryota</taxon>
        <taxon>Metazoa</taxon>
        <taxon>Echinodermata</taxon>
        <taxon>Eleutherozoa</taxon>
        <taxon>Echinozoa</taxon>
        <taxon>Holothuroidea</taxon>
        <taxon>Aspidochirotacea</taxon>
        <taxon>Aspidochirotida</taxon>
        <taxon>Holothuriidae</taxon>
        <taxon>Holothuria</taxon>
    </lineage>
</organism>
<feature type="transmembrane region" description="Helical" evidence="3">
    <location>
        <begin position="119"/>
        <end position="142"/>
    </location>
</feature>
<feature type="domain" description="Neurotransmitter-gated ion-channel transmembrane" evidence="4">
    <location>
        <begin position="124"/>
        <end position="283"/>
    </location>
</feature>
<dbReference type="OrthoDB" id="6097796at2759"/>
<keyword evidence="3" id="KW-1133">Transmembrane helix</keyword>
<feature type="region of interest" description="Disordered" evidence="2">
    <location>
        <begin position="254"/>
        <end position="287"/>
    </location>
</feature>
<dbReference type="GO" id="GO:0005230">
    <property type="term" value="F:extracellular ligand-gated monoatomic ion channel activity"/>
    <property type="evidence" value="ECO:0007669"/>
    <property type="project" value="InterPro"/>
</dbReference>
<keyword evidence="3" id="KW-0472">Membrane</keyword>
<feature type="compositionally biased region" description="Basic and acidic residues" evidence="2">
    <location>
        <begin position="278"/>
        <end position="287"/>
    </location>
</feature>
<evidence type="ECO:0000256" key="3">
    <source>
        <dbReference type="SAM" id="Phobius"/>
    </source>
</evidence>
<dbReference type="PANTHER" id="PTHR18945">
    <property type="entry name" value="NEUROTRANSMITTER GATED ION CHANNEL"/>
    <property type="match status" value="1"/>
</dbReference>
<sequence>MVVVQRSSSEKKSYIMKLMGNYIIMRKVRSYLGFSVLYFPFDKQSCPFVFGFQNLPHTFGQLEILGAYLSTSRTGSQWNVTSISGNVTLFAIPTLASAEEEEIFSVAVFSIHLERDPNYYITTLIIPSTCLCLLAFMTFLAPPDSGERISVSVSMVLGMTVFQLLMFDLLPISNEQSLLSNYLSTNFILVTTTVPLSLMNINLAYGDRTDRLLKKGWFRVLTLELLPKILFVPSLSQRLPKNKVSPEKLTLEDVAGSTCDDETTEQDKKVTAVSPDRNLNKEDRDRPTVRCVKNQKSLYEYTHEHVTAG</sequence>
<feature type="transmembrane region" description="Helical" evidence="3">
    <location>
        <begin position="187"/>
        <end position="205"/>
    </location>
</feature>
<dbReference type="CDD" id="cd19051">
    <property type="entry name" value="LGIC_TM_cation"/>
    <property type="match status" value="1"/>
</dbReference>
<comment type="subcellular location">
    <subcellularLocation>
        <location evidence="1">Membrane</location>
        <topology evidence="1">Multi-pass membrane protein</topology>
    </subcellularLocation>
</comment>
<evidence type="ECO:0000313" key="6">
    <source>
        <dbReference type="Proteomes" id="UP001152320"/>
    </source>
</evidence>
<evidence type="ECO:0000259" key="4">
    <source>
        <dbReference type="Pfam" id="PF02932"/>
    </source>
</evidence>
<dbReference type="EMBL" id="JAIZAY010000012">
    <property type="protein sequence ID" value="KAJ8031981.1"/>
    <property type="molecule type" value="Genomic_DNA"/>
</dbReference>
<dbReference type="SUPFAM" id="SSF90112">
    <property type="entry name" value="Neurotransmitter-gated ion-channel transmembrane pore"/>
    <property type="match status" value="1"/>
</dbReference>
<dbReference type="Pfam" id="PF02932">
    <property type="entry name" value="Neur_chan_memb"/>
    <property type="match status" value="1"/>
</dbReference>
<evidence type="ECO:0000313" key="5">
    <source>
        <dbReference type="EMBL" id="KAJ8031981.1"/>
    </source>
</evidence>
<gene>
    <name evidence="5" type="ORF">HOLleu_25370</name>
</gene>
<accession>A0A9Q1H4H2</accession>
<evidence type="ECO:0000256" key="1">
    <source>
        <dbReference type="ARBA" id="ARBA00004141"/>
    </source>
</evidence>
<evidence type="ECO:0000256" key="2">
    <source>
        <dbReference type="SAM" id="MobiDB-lite"/>
    </source>
</evidence>
<keyword evidence="5" id="KW-0675">Receptor</keyword>
<reference evidence="5" key="1">
    <citation type="submission" date="2021-10" db="EMBL/GenBank/DDBJ databases">
        <title>Tropical sea cucumber genome reveals ecological adaptation and Cuvierian tubules defense mechanism.</title>
        <authorList>
            <person name="Chen T."/>
        </authorList>
    </citation>
    <scope>NUCLEOTIDE SEQUENCE</scope>
    <source>
        <strain evidence="5">Nanhai2018</strain>
        <tissue evidence="5">Muscle</tissue>
    </source>
</reference>
<dbReference type="GO" id="GO:0016020">
    <property type="term" value="C:membrane"/>
    <property type="evidence" value="ECO:0007669"/>
    <property type="project" value="UniProtKB-SubCell"/>
</dbReference>
<keyword evidence="3" id="KW-0812">Transmembrane</keyword>
<comment type="caution">
    <text evidence="5">The sequence shown here is derived from an EMBL/GenBank/DDBJ whole genome shotgun (WGS) entry which is preliminary data.</text>
</comment>
<dbReference type="SUPFAM" id="SSF63712">
    <property type="entry name" value="Nicotinic receptor ligand binding domain-like"/>
    <property type="match status" value="1"/>
</dbReference>
<dbReference type="InterPro" id="IPR036719">
    <property type="entry name" value="Neuro-gated_channel_TM_sf"/>
</dbReference>
<dbReference type="InterPro" id="IPR006201">
    <property type="entry name" value="Neur_channel"/>
</dbReference>
<dbReference type="Gene3D" id="1.20.58.390">
    <property type="entry name" value="Neurotransmitter-gated ion-channel transmembrane domain"/>
    <property type="match status" value="1"/>
</dbReference>
<dbReference type="InterPro" id="IPR038050">
    <property type="entry name" value="Neuro_actylchol_rec"/>
</dbReference>
<dbReference type="Proteomes" id="UP001152320">
    <property type="component" value="Chromosome 12"/>
</dbReference>
<keyword evidence="6" id="KW-1185">Reference proteome</keyword>
<protein>
    <submittedName>
        <fullName evidence="5">Neuronal acetylcholine receptor subunit alpha-9</fullName>
    </submittedName>
</protein>